<dbReference type="GeneID" id="795785"/>
<reference evidence="7" key="12">
    <citation type="journal article" date="2023" name="Zebrafish">
        <title>Tetrahydroxystilbene Glucoside Attenuates Oxidative Stress-Induced Aging by Regulating Oxidation Resistance and Inflammation in Larval Zebrafish.</title>
        <authorList>
            <person name="Xia H."/>
            <person name="Cheng X."/>
            <person name="Cao M."/>
            <person name="Sun X."/>
            <person name="He F."/>
            <person name="Yao X."/>
            <person name="Liu H."/>
        </authorList>
    </citation>
    <scope>NUCLEOTIDE SEQUENCE</scope>
</reference>
<dbReference type="Proteomes" id="UP000000437">
    <property type="component" value="Chromosome 1"/>
</dbReference>
<dbReference type="SUPFAM" id="SSF54117">
    <property type="entry name" value="Interleukin 8-like chemokines"/>
    <property type="match status" value="1"/>
</dbReference>
<dbReference type="InterPro" id="IPR036048">
    <property type="entry name" value="Interleukin_8-like_sf"/>
</dbReference>
<evidence type="ECO:0000259" key="3">
    <source>
        <dbReference type="Pfam" id="PF00048"/>
    </source>
</evidence>
<feature type="signal peptide" evidence="2">
    <location>
        <begin position="1"/>
        <end position="25"/>
    </location>
</feature>
<dbReference type="Pfam" id="PF00048">
    <property type="entry name" value="IL8"/>
    <property type="match status" value="1"/>
</dbReference>
<name>A9ZPF8_DANRE</name>
<dbReference type="OMA" id="NEKERRC"/>
<evidence type="ECO:0000313" key="8">
    <source>
        <dbReference type="ZFIN" id="ZDB-GENE-090313-165"/>
    </source>
</evidence>
<reference evidence="7" key="10">
    <citation type="journal article" date="2022" name="Int. J. Mol. Sci.">
        <title>Bacterial Quorum-Sensing Signal DSF Inhibits LPS-Induced Inflammations by Suppressing Toll-like Receptor Signaling and Preventing Lysosome-Mediated Apoptosis in Zebrafish.</title>
        <authorList>
            <person name="Zhu H."/>
            <person name="Wang Z."/>
            <person name="Wang W."/>
            <person name="Lu Y."/>
            <person name="He Y.W."/>
            <person name="Tian J."/>
        </authorList>
    </citation>
    <scope>NUCLEOTIDE SEQUENCE</scope>
</reference>
<dbReference type="SMR" id="A9ZPF8"/>
<reference evidence="7" key="4">
    <citation type="journal article" date="2010" name="Fish Shellfish Immunol.">
        <title>Effect of endocrine disrupting chemicals on the transcription of genes related to the innate immune system in the early developmental stage of zebrafish (Danio rerio).</title>
        <authorList>
            <person name="Jin Y."/>
            <person name="Chen R."/>
            <person name="Liu W."/>
            <person name="Fu Z."/>
        </authorList>
    </citation>
    <scope>NUCLEOTIDE SEQUENCE</scope>
</reference>
<evidence type="ECO:0000313" key="7">
    <source>
        <dbReference type="RefSeq" id="NP_001108532.1"/>
    </source>
</evidence>
<accession>A0A8M1NG12</accession>
<evidence type="ECO:0000256" key="2">
    <source>
        <dbReference type="SAM" id="SignalP"/>
    </source>
</evidence>
<reference evidence="7" key="11">
    <citation type="journal article" date="2023" name="Dev. Biol.">
        <title>Urp1 and Urp2 act redundantly to maintain spine shape in zebrafish larvae.</title>
        <authorList>
            <person name="Gaillard A.L."/>
            <person name="Mohamad T."/>
            <person name="Quan F.B."/>
            <person name="de Cian A."/>
            <person name="Mosimann C."/>
            <person name="Tostivint H."/>
            <person name="Pezeron G."/>
        </authorList>
    </citation>
    <scope>NUCLEOTIDE SEQUENCE</scope>
</reference>
<dbReference type="EMBL" id="CU075733">
    <property type="status" value="NOT_ANNOTATED_CDS"/>
    <property type="molecule type" value="Genomic_DNA"/>
</dbReference>
<keyword evidence="6" id="KW-1185">Reference proteome</keyword>
<reference evidence="4 7" key="2">
    <citation type="journal article" date="2008" name="BMC Genomics">
        <title>Extensive expansion and diversification of the chemokine gene family in zebrafish: identification of a novel chemokine subfamily CX.</title>
        <authorList>
            <person name="Nomiyama H."/>
            <person name="Hieshima K."/>
            <person name="Osada N."/>
            <person name="Kato-Unoki Y."/>
            <person name="Otsuka-Ono K."/>
            <person name="Takegawa S."/>
            <person name="Izawa T."/>
            <person name="Yoshizawa A."/>
            <person name="Kikuchi Y."/>
            <person name="Tanase S."/>
            <person name="Miura R."/>
            <person name="Kusuda J."/>
            <person name="Nakao M."/>
            <person name="Yoshie O."/>
        </authorList>
    </citation>
    <scope>NUCLEOTIDE SEQUENCE</scope>
</reference>
<dbReference type="PaxDb" id="7955-ENSDARP00000102296"/>
<gene>
    <name evidence="5 7 8" type="primary">cxcl18b</name>
    <name evidence="7" type="synonym">cxcl-c1c</name>
    <name evidence="7" type="synonym">si:ch73-6k14.1</name>
</gene>
<dbReference type="GO" id="GO:0005615">
    <property type="term" value="C:extracellular space"/>
    <property type="evidence" value="ECO:0007669"/>
    <property type="project" value="UniProtKB-KW"/>
</dbReference>
<dbReference type="KEGG" id="dre:795785"/>
<reference evidence="7" key="9">
    <citation type="journal article" date="2022" name="Ecotoxicol. Environ. Saf.">
        <title>Quizalofop-P-ethyl induced developmental toxicity and cardiotoxicity in early life stage of zebra fi sh (Danio rerio).</title>
        <authorList>
            <person name="Zhu L."/>
            <person name="Wang C."/>
            <person name="Jiang H."/>
            <person name="Zhang L."/>
            <person name="Mao L."/>
            <person name="Zhang Y."/>
            <person name="Qi S."/>
            <person name="Liu X."/>
        </authorList>
    </citation>
    <scope>NUCLEOTIDE SEQUENCE</scope>
</reference>
<keyword evidence="1" id="KW-0202">Cytokine</keyword>
<dbReference type="GO" id="GO:0051916">
    <property type="term" value="F:granulocyte colony-stimulating factor binding"/>
    <property type="evidence" value="ECO:0000316"/>
    <property type="project" value="ZFIN"/>
</dbReference>
<feature type="domain" description="Chemokine interleukin-8-like" evidence="3">
    <location>
        <begin position="30"/>
        <end position="93"/>
    </location>
</feature>
<dbReference type="HOGENOM" id="CLU_2120249_0_0_1"/>
<dbReference type="AlphaFoldDB" id="A9ZPF8"/>
<sequence>MAFTPKALLLLLLAVVYVQQGEVLAKIPDRCQCEESSLVNRARRDTIKEFYITPKRPNCDKVEIILTQKPENKTTASGQLCLNPQKQQGQLLQNCWTRLNINNTDSLKMSVCWQ</sequence>
<feature type="chain" id="PRO_5035034877" evidence="2 7">
    <location>
        <begin position="26"/>
        <end position="114"/>
    </location>
</feature>
<reference evidence="7" key="1">
    <citation type="journal article" date="2006" name="J. Immunol.">
        <title>Defining the origins and evolution of the chemokine/chemokine receptor system.</title>
        <authorList>
            <person name="DeVries M.E."/>
            <person name="Kelvin A.A."/>
            <person name="Xu L."/>
            <person name="Ran L."/>
            <person name="Robinson J."/>
            <person name="Kelvin D.J."/>
        </authorList>
    </citation>
    <scope>NUCLEOTIDE SEQUENCE</scope>
</reference>
<dbReference type="EMBL" id="AB331773">
    <property type="protein sequence ID" value="BAF98266.1"/>
    <property type="molecule type" value="mRNA"/>
</dbReference>
<reference evidence="7" key="8">
    <citation type="journal article" date="2022" name="Cell Rep.">
        <title>Pneumolysin promotes host cell necroptosis and bacterial competence during pneumococcal meningitis as shown by whole-animal dual RNA-seq.</title>
        <authorList>
            <person name="Jim K.K."/>
            <person name="Aprianto R."/>
            <person name="Koning R."/>
            <person name="Domenech A."/>
            <person name="Kurushima J."/>
            <person name="van de Beek D."/>
            <person name="Vandenbroucke-Grauls C.M.J.E."/>
            <person name="Bitter W."/>
            <person name="Veening J.W."/>
        </authorList>
    </citation>
    <scope>NUCLEOTIDE SEQUENCE</scope>
</reference>
<reference evidence="5 6" key="7">
    <citation type="journal article" date="2013" name="Nature">
        <title>The zebrafish reference genome sequence and its relationship to the human genome.</title>
        <authorList>
            <consortium name="Genome Reference Consortium Zebrafish"/>
            <person name="Howe K."/>
            <person name="Clark M.D."/>
            <person name="Torroja C.F."/>
            <person name="Torrance J."/>
            <person name="Berthelot C."/>
            <person name="Muffato M."/>
            <person name="Collins J.E."/>
            <person name="Humphray S."/>
            <person name="McLaren K."/>
            <person name="Matthews L."/>
            <person name="McLaren S."/>
            <person name="Sealy I."/>
            <person name="Caccamo M."/>
            <person name="Churcher C."/>
            <person name="Scott C."/>
            <person name="Barrett J.C."/>
            <person name="Koch R."/>
            <person name="Rauch G.J."/>
            <person name="White S."/>
            <person name="Chow W."/>
            <person name="Kilian B."/>
            <person name="Quintais L.T."/>
            <person name="Guerra-Assuncao J.A."/>
            <person name="Zhou Y."/>
            <person name="Gu Y."/>
            <person name="Yen J."/>
            <person name="Vogel J.H."/>
            <person name="Eyre T."/>
            <person name="Redmond S."/>
            <person name="Banerjee R."/>
            <person name="Chi J."/>
            <person name="Fu B."/>
            <person name="Langley E."/>
            <person name="Maguire S.F."/>
            <person name="Laird G.K."/>
            <person name="Lloyd D."/>
            <person name="Kenyon E."/>
            <person name="Donaldson S."/>
            <person name="Sehra H."/>
            <person name="Almeida-King J."/>
            <person name="Loveland J."/>
            <person name="Trevanion S."/>
            <person name="Jones M."/>
            <person name="Quail M."/>
            <person name="Willey D."/>
            <person name="Hunt A."/>
            <person name="Burton J."/>
            <person name="Sims S."/>
            <person name="McLay K."/>
            <person name="Plumb B."/>
            <person name="Davis J."/>
            <person name="Clee C."/>
            <person name="Oliver K."/>
            <person name="Clark R."/>
            <person name="Riddle C."/>
            <person name="Elliot D."/>
            <person name="Eliott D."/>
            <person name="Threadgold G."/>
            <person name="Harden G."/>
            <person name="Ware D."/>
            <person name="Begum S."/>
            <person name="Mortimore B."/>
            <person name="Mortimer B."/>
            <person name="Kerry G."/>
            <person name="Heath P."/>
            <person name="Phillimore B."/>
            <person name="Tracey A."/>
            <person name="Corby N."/>
            <person name="Dunn M."/>
            <person name="Johnson C."/>
            <person name="Wood J."/>
            <person name="Clark S."/>
            <person name="Pelan S."/>
            <person name="Griffiths G."/>
            <person name="Smith M."/>
            <person name="Glithero R."/>
            <person name="Howden P."/>
            <person name="Barker N."/>
            <person name="Lloyd C."/>
            <person name="Stevens C."/>
            <person name="Harley J."/>
            <person name="Holt K."/>
            <person name="Panagiotidis G."/>
            <person name="Lovell J."/>
            <person name="Beasley H."/>
            <person name="Henderson C."/>
            <person name="Gordon D."/>
            <person name="Auger K."/>
            <person name="Wright D."/>
            <person name="Collins J."/>
            <person name="Raisen C."/>
            <person name="Dyer L."/>
            <person name="Leung K."/>
            <person name="Robertson L."/>
            <person name="Ambridge K."/>
            <person name="Leongamornlert D."/>
            <person name="McGuire S."/>
            <person name="Gilderthorp R."/>
            <person name="Griffiths C."/>
            <person name="Manthravadi D."/>
            <person name="Nichol S."/>
            <person name="Barker G."/>
            <person name="Whitehead S."/>
            <person name="Kay M."/>
            <person name="Brown J."/>
            <person name="Murnane C."/>
            <person name="Gray E."/>
            <person name="Humphries M."/>
            <person name="Sycamore N."/>
            <person name="Barker D."/>
            <person name="Saunders D."/>
            <person name="Wallis J."/>
            <person name="Babbage A."/>
            <person name="Hammond S."/>
            <person name="Mashreghi-Mohammadi M."/>
            <person name="Barr L."/>
            <person name="Martin S."/>
            <person name="Wray P."/>
            <person name="Ellington A."/>
            <person name="Matthews N."/>
            <person name="Ellwood M."/>
            <person name="Woodmansey R."/>
            <person name="Clark G."/>
            <person name="Cooper J."/>
            <person name="Cooper J."/>
            <person name="Tromans A."/>
            <person name="Grafham D."/>
            <person name="Skuce C."/>
            <person name="Pandian R."/>
            <person name="Andrews R."/>
            <person name="Harrison E."/>
            <person name="Kimberley A."/>
            <person name="Garnett J."/>
            <person name="Fosker N."/>
            <person name="Hall R."/>
            <person name="Garner P."/>
            <person name="Kelly D."/>
            <person name="Bird C."/>
            <person name="Palmer S."/>
            <person name="Gehring I."/>
            <person name="Berger A."/>
            <person name="Dooley C.M."/>
            <person name="Ersan-Urun Z."/>
            <person name="Eser C."/>
            <person name="Geiger H."/>
            <person name="Geisler M."/>
            <person name="Karotki L."/>
            <person name="Kirn A."/>
            <person name="Konantz J."/>
            <person name="Konantz M."/>
            <person name="Oberlander M."/>
            <person name="Rudolph-Geiger S."/>
            <person name="Teucke M."/>
            <person name="Lanz C."/>
            <person name="Raddatz G."/>
            <person name="Osoegawa K."/>
            <person name="Zhu B."/>
            <person name="Rapp A."/>
            <person name="Widaa S."/>
            <person name="Langford C."/>
            <person name="Yang F."/>
            <person name="Schuster S.C."/>
            <person name="Carter N.P."/>
            <person name="Harrow J."/>
            <person name="Ning Z."/>
            <person name="Herrero J."/>
            <person name="Searle S.M."/>
            <person name="Enright A."/>
            <person name="Geisler R."/>
            <person name="Plasterk R.H."/>
            <person name="Lee C."/>
            <person name="Westerfield M."/>
            <person name="de Jong P.J."/>
            <person name="Zon L.I."/>
            <person name="Postlethwait J.H."/>
            <person name="Nusslein-Volhard C."/>
            <person name="Hubbard T.J."/>
            <person name="Roest Crollius H."/>
            <person name="Rogers J."/>
            <person name="Stemple D.L."/>
        </authorList>
    </citation>
    <scope>NUCLEOTIDE SEQUENCE [LARGE SCALE GENOMIC DNA]</scope>
    <source>
        <strain evidence="5">Tuebingen</strain>
    </source>
</reference>
<protein>
    <submittedName>
        <fullName evidence="5 7">Chemokine (C-X-C motif) ligand 18b</fullName>
    </submittedName>
    <submittedName>
        <fullName evidence="4">Chemokine CXCL-C1c</fullName>
    </submittedName>
</protein>
<reference evidence="7" key="13">
    <citation type="submission" date="2025-04" db="UniProtKB">
        <authorList>
            <consortium name="RefSeq"/>
        </authorList>
    </citation>
    <scope>IDENTIFICATION</scope>
</reference>
<evidence type="ECO:0000256" key="1">
    <source>
        <dbReference type="ARBA" id="ARBA00022514"/>
    </source>
</evidence>
<dbReference type="InterPro" id="IPR001811">
    <property type="entry name" value="Chemokine_IL8-like_dom"/>
</dbReference>
<dbReference type="GO" id="GO:0071621">
    <property type="term" value="P:granulocyte chemotaxis"/>
    <property type="evidence" value="ECO:0000314"/>
    <property type="project" value="ZFIN"/>
</dbReference>
<dbReference type="GO" id="GO:0006955">
    <property type="term" value="P:immune response"/>
    <property type="evidence" value="ECO:0007669"/>
    <property type="project" value="InterPro"/>
</dbReference>
<proteinExistence type="evidence at transcript level"/>
<reference evidence="7" key="3">
    <citation type="journal article" date="2009" name="J. Immunol.">
        <title>Transcriptome profiling and functional analyses of the zebrafish embryonic innate immune response to Salmonella infection.</title>
        <authorList>
            <person name="Stockhammer O.W."/>
            <person name="Zakrzewska A."/>
            <person name="Hegedus Z."/>
            <person name="Spaink H.P."/>
            <person name="Meijer A.H."/>
        </authorList>
    </citation>
    <scope>NUCLEOTIDE SEQUENCE</scope>
</reference>
<dbReference type="Bgee" id="ENSDARG00000075045">
    <property type="expression patterns" value="Expressed in spleen and 17 other cell types or tissues"/>
</dbReference>
<evidence type="ECO:0000313" key="5">
    <source>
        <dbReference type="Ensembl" id="ENSDARP00000102296"/>
    </source>
</evidence>
<reference evidence="7" key="5">
    <citation type="journal article" date="2010" name="PLoS Biol.">
        <title>Live imaging of innate immune cell sensing of transformed cells in zebrafish larvae: parallels between tumor initiation and wound inflammation.</title>
        <authorList>
            <person name="Feng Y."/>
            <person name="Santoriello C."/>
            <person name="Mione M."/>
            <person name="Hurlstone A."/>
            <person name="Martin P."/>
        </authorList>
    </citation>
    <scope>NUCLEOTIDE SEQUENCE</scope>
</reference>
<dbReference type="AGR" id="ZFIN:ZDB-GENE-090313-165"/>
<dbReference type="RefSeq" id="NP_001108532.1">
    <property type="nucleotide sequence ID" value="NM_001115060.1"/>
</dbReference>
<accession>A9ZPF8</accession>
<dbReference type="GeneTree" id="ENSGT00940000162559"/>
<evidence type="ECO:0000313" key="4">
    <source>
        <dbReference type="EMBL" id="BAF98266.1"/>
    </source>
</evidence>
<dbReference type="GO" id="GO:0008009">
    <property type="term" value="F:chemokine activity"/>
    <property type="evidence" value="ECO:0000314"/>
    <property type="project" value="ZFIN"/>
</dbReference>
<keyword evidence="2 7" id="KW-0732">Signal</keyword>
<dbReference type="STRING" id="7955.ENSDARP00000102296"/>
<dbReference type="Ensembl" id="ENSDART00000111598.5">
    <property type="protein sequence ID" value="ENSDARP00000102296.4"/>
    <property type="gene ID" value="ENSDARG00000075045.5"/>
</dbReference>
<reference evidence="5" key="6">
    <citation type="submission" date="2011-07" db="UniProtKB">
        <authorList>
            <consortium name="Ensembl"/>
        </authorList>
    </citation>
    <scope>IDENTIFICATION</scope>
    <source>
        <strain evidence="5">Tuebingen</strain>
    </source>
</reference>
<evidence type="ECO:0000313" key="6">
    <source>
        <dbReference type="Proteomes" id="UP000000437"/>
    </source>
</evidence>
<dbReference type="Reactome" id="R-DRE-380108">
    <property type="pathway name" value="Chemokine receptors bind chemokines"/>
</dbReference>
<dbReference type="Gene3D" id="2.40.50.40">
    <property type="match status" value="1"/>
</dbReference>
<organism evidence="4">
    <name type="scientific">Danio rerio</name>
    <name type="common">Zebrafish</name>
    <name type="synonym">Brachydanio rerio</name>
    <dbReference type="NCBI Taxonomy" id="7955"/>
    <lineage>
        <taxon>Eukaryota</taxon>
        <taxon>Metazoa</taxon>
        <taxon>Chordata</taxon>
        <taxon>Craniata</taxon>
        <taxon>Vertebrata</taxon>
        <taxon>Euteleostomi</taxon>
        <taxon>Actinopterygii</taxon>
        <taxon>Neopterygii</taxon>
        <taxon>Teleostei</taxon>
        <taxon>Ostariophysi</taxon>
        <taxon>Cypriniformes</taxon>
        <taxon>Danionidae</taxon>
        <taxon>Danioninae</taxon>
        <taxon>Danio</taxon>
    </lineage>
</organism>
<dbReference type="CTD" id="795785"/>
<dbReference type="ZFIN" id="ZDB-GENE-090313-165">
    <property type="gene designation" value="cxcl18b"/>
</dbReference>
<dbReference type="OrthoDB" id="8845239at2759"/>
<dbReference type="Reactome" id="R-DRE-418594">
    <property type="pathway name" value="G alpha (i) signalling events"/>
</dbReference>